<dbReference type="PRINTS" id="PR00370">
    <property type="entry name" value="FMOXYGENASE"/>
</dbReference>
<evidence type="ECO:0000313" key="2">
    <source>
        <dbReference type="EMBL" id="ORW28509.1"/>
    </source>
</evidence>
<dbReference type="STRING" id="244292.ABW17_11095"/>
<protein>
    <submittedName>
        <fullName evidence="2">Monooxygenase</fullName>
    </submittedName>
</protein>
<dbReference type="Proteomes" id="UP000193781">
    <property type="component" value="Unassembled WGS sequence"/>
</dbReference>
<dbReference type="GO" id="GO:0050660">
    <property type="term" value="F:flavin adenine dinucleotide binding"/>
    <property type="evidence" value="ECO:0007669"/>
    <property type="project" value="InterPro"/>
</dbReference>
<keyword evidence="3" id="KW-1185">Reference proteome</keyword>
<dbReference type="Gene3D" id="3.50.50.60">
    <property type="entry name" value="FAD/NAD(P)-binding domain"/>
    <property type="match status" value="2"/>
</dbReference>
<keyword evidence="2" id="KW-0503">Monooxygenase</keyword>
<evidence type="ECO:0000256" key="1">
    <source>
        <dbReference type="ARBA" id="ARBA00023002"/>
    </source>
</evidence>
<dbReference type="AlphaFoldDB" id="A0A1X1ZWH0"/>
<proteinExistence type="predicted"/>
<accession>A0A1X1ZWH0</accession>
<dbReference type="SUPFAM" id="SSF51905">
    <property type="entry name" value="FAD/NAD(P)-binding domain"/>
    <property type="match status" value="2"/>
</dbReference>
<sequence>MTSRQARWRYGVGRLRAATRRRRPPRVAIIGAGFGGLGTAVALRRAGFDDLVIIEGDDGVGGTWRRNTYPGAACDIQSHLYSFSFAPNKSWSRTYARQPEILAYLESVTDDFDLRRHLMLETRVRSVRWNGAAWDCQLDRAGRAVTLTVDVVVCAVGLFGSPRLPDIAGLTDFTGTLMHTARWDHHVDLSGKKVAVIGTGASGVQAVPELAKVADRVSVFQRTPPWMVPKDDRPYSATELARFRRNPLAVRRTRWQIWKFQHDNTATFADDPVVTARTQVATSFLERTVADERLRRALTPDYPFRCKRVLLGDEFYRALQRDNVELVTDPIERIDASSVLTSAGRAVDVDTIVLATGFETSRYLSGIEVIGLGGRRLHERWGDDPSAYLGVAVSGFPNFFMLYGPNANQGGNSIVYILEAGARFVASAVCRVARKGGYVDVRPEAEKRYNEELSADLERTIWTQCDSYFRSPTGRIVTQWPYTELEYARRTWRLRPRDWLLAKAEVDDPADQVAGGQVGVGVVDVVEPVALGDHLVEE</sequence>
<dbReference type="GO" id="GO:0050661">
    <property type="term" value="F:NADP binding"/>
    <property type="evidence" value="ECO:0007669"/>
    <property type="project" value="InterPro"/>
</dbReference>
<gene>
    <name evidence="2" type="ORF">AWC17_28260</name>
</gene>
<dbReference type="InterPro" id="IPR036188">
    <property type="entry name" value="FAD/NAD-bd_sf"/>
</dbReference>
<reference evidence="2 3" key="1">
    <citation type="submission" date="2016-01" db="EMBL/GenBank/DDBJ databases">
        <title>The new phylogeny of the genus Mycobacterium.</title>
        <authorList>
            <person name="Tarcisio F."/>
            <person name="Conor M."/>
            <person name="Antonella G."/>
            <person name="Elisabetta G."/>
            <person name="Giulia F.S."/>
            <person name="Sara T."/>
            <person name="Anna F."/>
            <person name="Clotilde B."/>
            <person name="Roberto B."/>
            <person name="Veronica D.S."/>
            <person name="Fabio R."/>
            <person name="Monica P."/>
            <person name="Olivier J."/>
            <person name="Enrico T."/>
            <person name="Nicola S."/>
        </authorList>
    </citation>
    <scope>NUCLEOTIDE SEQUENCE [LARGE SCALE GENOMIC DNA]</scope>
    <source>
        <strain evidence="2 3">DSM 44803</strain>
    </source>
</reference>
<dbReference type="OrthoDB" id="5168853at2"/>
<keyword evidence="1" id="KW-0560">Oxidoreductase</keyword>
<name>A0A1X1ZWH0_9MYCO</name>
<dbReference type="EMBL" id="LQPH01000066">
    <property type="protein sequence ID" value="ORW28509.1"/>
    <property type="molecule type" value="Genomic_DNA"/>
</dbReference>
<dbReference type="RefSeq" id="WP_085164468.1">
    <property type="nucleotide sequence ID" value="NZ_JACKSS010000101.1"/>
</dbReference>
<dbReference type="GO" id="GO:0004497">
    <property type="term" value="F:monooxygenase activity"/>
    <property type="evidence" value="ECO:0007669"/>
    <property type="project" value="UniProtKB-KW"/>
</dbReference>
<dbReference type="PANTHER" id="PTHR42877:SF4">
    <property type="entry name" value="FAD_NAD(P)-BINDING DOMAIN-CONTAINING PROTEIN-RELATED"/>
    <property type="match status" value="1"/>
</dbReference>
<organism evidence="2 3">
    <name type="scientific">Mycobacterium nebraskense</name>
    <dbReference type="NCBI Taxonomy" id="244292"/>
    <lineage>
        <taxon>Bacteria</taxon>
        <taxon>Bacillati</taxon>
        <taxon>Actinomycetota</taxon>
        <taxon>Actinomycetes</taxon>
        <taxon>Mycobacteriales</taxon>
        <taxon>Mycobacteriaceae</taxon>
        <taxon>Mycobacterium</taxon>
    </lineage>
</organism>
<evidence type="ECO:0000313" key="3">
    <source>
        <dbReference type="Proteomes" id="UP000193781"/>
    </source>
</evidence>
<dbReference type="InterPro" id="IPR051209">
    <property type="entry name" value="FAD-bind_Monooxygenase_sf"/>
</dbReference>
<dbReference type="Pfam" id="PF13738">
    <property type="entry name" value="Pyr_redox_3"/>
    <property type="match status" value="1"/>
</dbReference>
<dbReference type="PANTHER" id="PTHR42877">
    <property type="entry name" value="L-ORNITHINE N(5)-MONOOXYGENASE-RELATED"/>
    <property type="match status" value="1"/>
</dbReference>
<dbReference type="InterPro" id="IPR000960">
    <property type="entry name" value="Flavin_mOase"/>
</dbReference>
<comment type="caution">
    <text evidence="2">The sequence shown here is derived from an EMBL/GenBank/DDBJ whole genome shotgun (WGS) entry which is preliminary data.</text>
</comment>